<evidence type="ECO:0000259" key="2">
    <source>
        <dbReference type="PROSITE" id="PS51767"/>
    </source>
</evidence>
<feature type="domain" description="Peptidase A1" evidence="2">
    <location>
        <begin position="1"/>
        <end position="171"/>
    </location>
</feature>
<evidence type="ECO:0000313" key="3">
    <source>
        <dbReference type="Proteomes" id="UP000228380"/>
    </source>
</evidence>
<dbReference type="OrthoDB" id="2747330at2759"/>
<dbReference type="Proteomes" id="UP000228380">
    <property type="component" value="Unplaced"/>
</dbReference>
<dbReference type="RefSeq" id="XP_008776819.3">
    <property type="nucleotide sequence ID" value="XM_008778597.3"/>
</dbReference>
<dbReference type="InterPro" id="IPR032799">
    <property type="entry name" value="TAXi_C"/>
</dbReference>
<dbReference type="PROSITE" id="PS51767">
    <property type="entry name" value="PEPTIDASE_A1"/>
    <property type="match status" value="1"/>
</dbReference>
<proteinExistence type="inferred from homology"/>
<organism evidence="3 4">
    <name type="scientific">Phoenix dactylifera</name>
    <name type="common">Date palm</name>
    <dbReference type="NCBI Taxonomy" id="42345"/>
    <lineage>
        <taxon>Eukaryota</taxon>
        <taxon>Viridiplantae</taxon>
        <taxon>Streptophyta</taxon>
        <taxon>Embryophyta</taxon>
        <taxon>Tracheophyta</taxon>
        <taxon>Spermatophyta</taxon>
        <taxon>Magnoliopsida</taxon>
        <taxon>Liliopsida</taxon>
        <taxon>Arecaceae</taxon>
        <taxon>Coryphoideae</taxon>
        <taxon>Phoeniceae</taxon>
        <taxon>Phoenix</taxon>
    </lineage>
</organism>
<dbReference type="KEGG" id="pda:103696873"/>
<accession>A0A8B7BHU1</accession>
<reference evidence="4" key="1">
    <citation type="submission" date="2025-08" db="UniProtKB">
        <authorList>
            <consortium name="RefSeq"/>
        </authorList>
    </citation>
    <scope>IDENTIFICATION</scope>
    <source>
        <tissue evidence="4">Young leaves</tissue>
    </source>
</reference>
<dbReference type="PANTHER" id="PTHR13683">
    <property type="entry name" value="ASPARTYL PROTEASES"/>
    <property type="match status" value="1"/>
</dbReference>
<dbReference type="GO" id="GO:0006508">
    <property type="term" value="P:proteolysis"/>
    <property type="evidence" value="ECO:0007669"/>
    <property type="project" value="InterPro"/>
</dbReference>
<dbReference type="FunFam" id="2.40.70.10:FF:000013">
    <property type="entry name" value="Aspartyl protease AED1"/>
    <property type="match status" value="1"/>
</dbReference>
<dbReference type="InterPro" id="IPR033121">
    <property type="entry name" value="PEPTIDASE_A1"/>
</dbReference>
<name>A0A8B7BHU1_PHODC</name>
<keyword evidence="3" id="KW-1185">Reference proteome</keyword>
<dbReference type="Gene3D" id="2.40.70.10">
    <property type="entry name" value="Acid Proteases"/>
    <property type="match status" value="1"/>
</dbReference>
<dbReference type="InterPro" id="IPR001461">
    <property type="entry name" value="Aspartic_peptidase_A1"/>
</dbReference>
<comment type="similarity">
    <text evidence="1">Belongs to the peptidase A1 family.</text>
</comment>
<dbReference type="GO" id="GO:0004190">
    <property type="term" value="F:aspartic-type endopeptidase activity"/>
    <property type="evidence" value="ECO:0007669"/>
    <property type="project" value="InterPro"/>
</dbReference>
<sequence length="176" mass="19032">MGASVRYSPDIKLTPMTTESDMSSFYFIELIGMSVGGKDLSIPSAVFAAIRTIIDSGTTVTWLPPAAYSALRSEFRQHMSKYSPVAAFEILDTCYNFTGYSRIRVPAVALQFSAGVTLNVDASGILLFASPSQRCLAFASVDEDGFSIVRNMQQRTFDVVYDVAREMIGFGAGGCG</sequence>
<dbReference type="GeneID" id="103696873"/>
<protein>
    <submittedName>
        <fullName evidence="4">Aspartyl protease family protein At5g10770-like</fullName>
    </submittedName>
</protein>
<gene>
    <name evidence="4" type="primary">LOC103696873</name>
</gene>
<evidence type="ECO:0000313" key="4">
    <source>
        <dbReference type="RefSeq" id="XP_008776819.3"/>
    </source>
</evidence>
<dbReference type="InterPro" id="IPR021109">
    <property type="entry name" value="Peptidase_aspartic_dom_sf"/>
</dbReference>
<dbReference type="AlphaFoldDB" id="A0A8B7BHU1"/>
<dbReference type="Pfam" id="PF14541">
    <property type="entry name" value="TAXi_C"/>
    <property type="match status" value="1"/>
</dbReference>
<dbReference type="PANTHER" id="PTHR13683:SF750">
    <property type="entry name" value="ASPARTYL PROTEASE AED1"/>
    <property type="match status" value="1"/>
</dbReference>
<dbReference type="SUPFAM" id="SSF50630">
    <property type="entry name" value="Acid proteases"/>
    <property type="match status" value="1"/>
</dbReference>
<evidence type="ECO:0000256" key="1">
    <source>
        <dbReference type="ARBA" id="ARBA00007447"/>
    </source>
</evidence>